<dbReference type="InterPro" id="IPR013767">
    <property type="entry name" value="PAS_fold"/>
</dbReference>
<dbReference type="GO" id="GO:0005634">
    <property type="term" value="C:nucleus"/>
    <property type="evidence" value="ECO:0007669"/>
    <property type="project" value="UniProtKB-SubCell"/>
</dbReference>
<evidence type="ECO:0000256" key="2">
    <source>
        <dbReference type="ARBA" id="ARBA00022737"/>
    </source>
</evidence>
<evidence type="ECO:0000256" key="4">
    <source>
        <dbReference type="ARBA" id="ARBA00023108"/>
    </source>
</evidence>
<comment type="subcellular location">
    <subcellularLocation>
        <location evidence="1">Nucleus</location>
    </subcellularLocation>
</comment>
<keyword evidence="7" id="KW-0804">Transcription</keyword>
<evidence type="ECO:0000256" key="3">
    <source>
        <dbReference type="ARBA" id="ARBA00023015"/>
    </source>
</evidence>
<dbReference type="InterPro" id="IPR036638">
    <property type="entry name" value="HLH_DNA-bd_sf"/>
</dbReference>
<evidence type="ECO:0000256" key="5">
    <source>
        <dbReference type="ARBA" id="ARBA00023125"/>
    </source>
</evidence>
<organism evidence="12 13">
    <name type="scientific">Bos mutus</name>
    <name type="common">wild yak</name>
    <dbReference type="NCBI Taxonomy" id="72004"/>
    <lineage>
        <taxon>Eukaryota</taxon>
        <taxon>Metazoa</taxon>
        <taxon>Chordata</taxon>
        <taxon>Craniata</taxon>
        <taxon>Vertebrata</taxon>
        <taxon>Euteleostomi</taxon>
        <taxon>Mammalia</taxon>
        <taxon>Eutheria</taxon>
        <taxon>Laurasiatheria</taxon>
        <taxon>Artiodactyla</taxon>
        <taxon>Ruminantia</taxon>
        <taxon>Pecora</taxon>
        <taxon>Bovidae</taxon>
        <taxon>Bovinae</taxon>
        <taxon>Bos</taxon>
    </lineage>
</organism>
<dbReference type="Gene3D" id="3.30.450.20">
    <property type="entry name" value="PAS domain"/>
    <property type="match status" value="2"/>
</dbReference>
<keyword evidence="6" id="KW-0010">Activator</keyword>
<keyword evidence="13" id="KW-1185">Reference proteome</keyword>
<evidence type="ECO:0000256" key="7">
    <source>
        <dbReference type="ARBA" id="ARBA00023163"/>
    </source>
</evidence>
<dbReference type="Pfam" id="PF00989">
    <property type="entry name" value="PAS"/>
    <property type="match status" value="1"/>
</dbReference>
<keyword evidence="4" id="KW-0090">Biological rhythms</keyword>
<dbReference type="Proteomes" id="UP000322234">
    <property type="component" value="Unassembled WGS sequence"/>
</dbReference>
<reference evidence="12" key="1">
    <citation type="submission" date="2019-10" db="EMBL/GenBank/DDBJ databases">
        <title>The sequence and de novo assembly of the wild yak genome.</title>
        <authorList>
            <person name="Liu Y."/>
        </authorList>
    </citation>
    <scope>NUCLEOTIDE SEQUENCE [LARGE SCALE GENOMIC DNA]</scope>
    <source>
        <strain evidence="12">WY2019</strain>
    </source>
</reference>
<name>A0A6B0QSH3_9CETA</name>
<evidence type="ECO:0000313" key="13">
    <source>
        <dbReference type="Proteomes" id="UP000322234"/>
    </source>
</evidence>
<protein>
    <recommendedName>
        <fullName evidence="14">Aryl hydrocarbon receptor nuclear translocator-like protein 2</fullName>
    </recommendedName>
</protein>
<feature type="domain" description="PAS" evidence="10">
    <location>
        <begin position="374"/>
        <end position="439"/>
    </location>
</feature>
<evidence type="ECO:0000259" key="10">
    <source>
        <dbReference type="PROSITE" id="PS50112"/>
    </source>
</evidence>
<dbReference type="Gene3D" id="4.10.280.10">
    <property type="entry name" value="Helix-loop-helix DNA-binding domain"/>
    <property type="match status" value="1"/>
</dbReference>
<dbReference type="InterPro" id="IPR011598">
    <property type="entry name" value="bHLH_dom"/>
</dbReference>
<dbReference type="GO" id="GO:0005737">
    <property type="term" value="C:cytoplasm"/>
    <property type="evidence" value="ECO:0007669"/>
    <property type="project" value="InterPro"/>
</dbReference>
<keyword evidence="5" id="KW-0238">DNA-binding</keyword>
<dbReference type="FunFam" id="3.30.450.20:FF:000010">
    <property type="entry name" value="Aryl hydrocarbon receptor nuclear translocator-like, isoform CRA_b"/>
    <property type="match status" value="1"/>
</dbReference>
<dbReference type="SUPFAM" id="SSF55785">
    <property type="entry name" value="PYP-like sensor domain (PAS domain)"/>
    <property type="match status" value="2"/>
</dbReference>
<dbReference type="PRINTS" id="PR00785">
    <property type="entry name" value="NCTRNSLOCATR"/>
</dbReference>
<evidence type="ECO:0008006" key="14">
    <source>
        <dbReference type="Google" id="ProtNLM"/>
    </source>
</evidence>
<evidence type="ECO:0000313" key="12">
    <source>
        <dbReference type="EMBL" id="MXQ80022.1"/>
    </source>
</evidence>
<dbReference type="Pfam" id="PF00010">
    <property type="entry name" value="HLH"/>
    <property type="match status" value="1"/>
</dbReference>
<dbReference type="GO" id="GO:0003700">
    <property type="term" value="F:DNA-binding transcription factor activity"/>
    <property type="evidence" value="ECO:0007669"/>
    <property type="project" value="InterPro"/>
</dbReference>
<dbReference type="AlphaFoldDB" id="A0A6B0QSH3"/>
<dbReference type="GO" id="GO:0003677">
    <property type="term" value="F:DNA binding"/>
    <property type="evidence" value="ECO:0007669"/>
    <property type="project" value="UniProtKB-KW"/>
</dbReference>
<dbReference type="Pfam" id="PF14598">
    <property type="entry name" value="PAS_11"/>
    <property type="match status" value="1"/>
</dbReference>
<keyword evidence="3" id="KW-0805">Transcription regulation</keyword>
<dbReference type="FunFam" id="3.30.450.20:FF:000006">
    <property type="entry name" value="aryl hydrocarbon receptor nuclear translocator-like protein 1"/>
    <property type="match status" value="1"/>
</dbReference>
<sequence length="831" mass="93109">MATKNQLVPNMIACSLVFDGLMVNNKIKQAAMPSDWHLLKSLKAALDSDHHCNYDQSVLDQVRGIFCFSVEQILMSCFFLLLPIPGLSYNAYERSKENLKRQYFVIVESNKCSFNKPLKLHPLAKGVTCFNKQKSGGATICHHRERPSMQIFGHVKAGCQFISECKVSASEDLVWVDPCRSPAFESEVICISGWAMMIRYLVSGLVGKVLMEGNQCIASVVSSHLSPWTKPIDTGSFSPRVTELPRKRRRSDSDPSQSGIMKEKVMEKLSQNPFTCLLSTRVEMSAFSCSRMEDGEQQVKIKSFREAHSQTEKRRRDKMNNLIGKLSTMIPQCSPMARKLDKLTVLRLAVQHLRSLKGMTSCYPGNNYRPSFIHDNELRHLILKTAEGFLFVVGCERGKILFVSKSVSRILNYDQASLIGQSLFDFLHPKDVSKVKEQLSSSDISPREKLIDAKAALQVHSNFHTSKSHVYSGSRRSFFCRIKSCKISVKEEHEYLPNSKKKDHRKFCTVHCTGYLRSWPPNIAGMEEERDNKKDRSNFTCLVAVGRLRPHIVPQNSGEIKVKPTEFITRFAVNGKFVYVDQRATAILGYLPQELLGTSCYEYFHQDDHSNLTDKHKAVLQSKEKIFTDSYKFRAKDGSFVTLKSQWFSFTNPWTKELEYIVSVNTVVLGHSGAGETSLLPCSSQSSEGSSRQSFISVPGTSTEILLGAGSIGTDVASELLDLQRLQSSSSLDSSPTDLLKDTHSLNCRNMSDKELITLSPSEIGEREATKQNQSATAPLSHEPLLGEGVQLDLEALCDNDDTAMAAFMNYLEAEGGLGDPGDFSDIHWTL</sequence>
<proteinExistence type="predicted"/>
<dbReference type="InterPro" id="IPR000014">
    <property type="entry name" value="PAS"/>
</dbReference>
<evidence type="ECO:0000256" key="1">
    <source>
        <dbReference type="ARBA" id="ARBA00004123"/>
    </source>
</evidence>
<dbReference type="InterPro" id="IPR050933">
    <property type="entry name" value="Circadian_TF"/>
</dbReference>
<accession>A0A6B0QSH3</accession>
<dbReference type="PANTHER" id="PTHR23042">
    <property type="entry name" value="CIRCADIAN PROTEIN CLOCK/ARNT/BMAL/PAS"/>
    <property type="match status" value="1"/>
</dbReference>
<dbReference type="SUPFAM" id="SSF47459">
    <property type="entry name" value="HLH, helix-loop-helix DNA-binding domain"/>
    <property type="match status" value="1"/>
</dbReference>
<dbReference type="SMART" id="SM00091">
    <property type="entry name" value="PAS"/>
    <property type="match status" value="2"/>
</dbReference>
<feature type="domain" description="BHLH" evidence="11">
    <location>
        <begin position="303"/>
        <end position="356"/>
    </location>
</feature>
<keyword evidence="8" id="KW-0539">Nucleus</keyword>
<dbReference type="GO" id="GO:0048511">
    <property type="term" value="P:rhythmic process"/>
    <property type="evidence" value="ECO:0007669"/>
    <property type="project" value="UniProtKB-KW"/>
</dbReference>
<dbReference type="PROSITE" id="PS50112">
    <property type="entry name" value="PAS"/>
    <property type="match status" value="2"/>
</dbReference>
<dbReference type="InterPro" id="IPR001067">
    <property type="entry name" value="Nuc_translocat"/>
</dbReference>
<gene>
    <name evidence="12" type="ORF">E5288_WYG013811</name>
</gene>
<evidence type="ECO:0000256" key="8">
    <source>
        <dbReference type="ARBA" id="ARBA00023242"/>
    </source>
</evidence>
<dbReference type="InterPro" id="IPR035965">
    <property type="entry name" value="PAS-like_dom_sf"/>
</dbReference>
<feature type="region of interest" description="Disordered" evidence="9">
    <location>
        <begin position="236"/>
        <end position="263"/>
    </location>
</feature>
<dbReference type="GO" id="GO:0005667">
    <property type="term" value="C:transcription regulator complex"/>
    <property type="evidence" value="ECO:0007669"/>
    <property type="project" value="InterPro"/>
</dbReference>
<dbReference type="NCBIfam" id="TIGR00229">
    <property type="entry name" value="sensory_box"/>
    <property type="match status" value="1"/>
</dbReference>
<evidence type="ECO:0000256" key="9">
    <source>
        <dbReference type="SAM" id="MobiDB-lite"/>
    </source>
</evidence>
<dbReference type="PROSITE" id="PS50888">
    <property type="entry name" value="BHLH"/>
    <property type="match status" value="1"/>
</dbReference>
<dbReference type="EMBL" id="VBQZ03000003">
    <property type="protein sequence ID" value="MXQ80022.1"/>
    <property type="molecule type" value="Genomic_DNA"/>
</dbReference>
<evidence type="ECO:0000259" key="11">
    <source>
        <dbReference type="PROSITE" id="PS50888"/>
    </source>
</evidence>
<feature type="domain" description="PAS" evidence="10">
    <location>
        <begin position="574"/>
        <end position="623"/>
    </location>
</feature>
<dbReference type="CDD" id="cd00130">
    <property type="entry name" value="PAS"/>
    <property type="match status" value="2"/>
</dbReference>
<dbReference type="GO" id="GO:0046983">
    <property type="term" value="F:protein dimerization activity"/>
    <property type="evidence" value="ECO:0007669"/>
    <property type="project" value="InterPro"/>
</dbReference>
<evidence type="ECO:0000256" key="6">
    <source>
        <dbReference type="ARBA" id="ARBA00023159"/>
    </source>
</evidence>
<comment type="caution">
    <text evidence="12">The sequence shown here is derived from an EMBL/GenBank/DDBJ whole genome shotgun (WGS) entry which is preliminary data.</text>
</comment>
<keyword evidence="2" id="KW-0677">Repeat</keyword>
<dbReference type="SMART" id="SM00353">
    <property type="entry name" value="HLH"/>
    <property type="match status" value="1"/>
</dbReference>